<accession>A0A9P0YVU2</accession>
<evidence type="ECO:0000256" key="7">
    <source>
        <dbReference type="ARBA" id="ARBA00023242"/>
    </source>
</evidence>
<sequence length="346" mass="38359">MQSKINTFFKPCISKTVASSSISGNLLDCETAQLERPDITNTYKSKSFKPGDGSNGEPPQDIASRSSTVTLVPPQNLIRKRNYAQFHLELGQSDFLLHTCNVCSFQYATGNKGDEKVHQTIHRNYTRGIPFKGWQNERIIPTSSETGRIIMVLNDDPSPWRNKVLEVIKMMEIELGDGWIYHQQCKVYLFITFGRIAGCVIVEPITTAYRFVSSSSGNGSNNSAKTEVYQKSSVLQFGGVCFQREKVRKDPSKERLEGSDEGFGVILCEEEAVPASCGIRAIWVSPSNRRKHIASCLLDAARISCCDGLVLERAELAFSQPTSTGKKFISSYTNSSAFLLYTSSGS</sequence>
<proteinExistence type="inferred from homology"/>
<feature type="region of interest" description="Disordered" evidence="10">
    <location>
        <begin position="40"/>
        <end position="67"/>
    </location>
</feature>
<feature type="domain" description="N-acetyltransferase ESCO acetyl-transferase" evidence="12">
    <location>
        <begin position="273"/>
        <end position="341"/>
    </location>
</feature>
<comment type="subcellular location">
    <subcellularLocation>
        <location evidence="1">Nucleus</location>
    </subcellularLocation>
</comment>
<keyword evidence="4" id="KW-0479">Metal-binding</keyword>
<dbReference type="GO" id="GO:0008270">
    <property type="term" value="F:zinc ion binding"/>
    <property type="evidence" value="ECO:0007669"/>
    <property type="project" value="UniProtKB-KW"/>
</dbReference>
<dbReference type="PANTHER" id="PTHR45884:SF2">
    <property type="entry name" value="N-ACETYLTRANSFERASE ECO"/>
    <property type="match status" value="1"/>
</dbReference>
<keyword evidence="8" id="KW-0131">Cell cycle</keyword>
<keyword evidence="5" id="KW-0863">Zinc-finger</keyword>
<dbReference type="PANTHER" id="PTHR45884">
    <property type="entry name" value="N-ACETYLTRANSFERASE ECO"/>
    <property type="match status" value="1"/>
</dbReference>
<evidence type="ECO:0000259" key="12">
    <source>
        <dbReference type="Pfam" id="PF13880"/>
    </source>
</evidence>
<comment type="similarity">
    <text evidence="2">Belongs to the acetyltransferase family. ECO subfamily.</text>
</comment>
<keyword evidence="7" id="KW-0539">Nucleus</keyword>
<dbReference type="GO" id="GO:0061733">
    <property type="term" value="F:protein-lysine-acetyltransferase activity"/>
    <property type="evidence" value="ECO:0007669"/>
    <property type="project" value="TreeGrafter"/>
</dbReference>
<dbReference type="InterPro" id="IPR028009">
    <property type="entry name" value="ESCO_Acetyltransf_dom"/>
</dbReference>
<dbReference type="Proteomes" id="UP001152484">
    <property type="component" value="Unassembled WGS sequence"/>
</dbReference>
<dbReference type="AlphaFoldDB" id="A0A9P0YVU2"/>
<keyword evidence="3" id="KW-0808">Transferase</keyword>
<dbReference type="OrthoDB" id="428854at2759"/>
<keyword evidence="9" id="KW-0012">Acyltransferase</keyword>
<dbReference type="Pfam" id="PF13880">
    <property type="entry name" value="Acetyltransf_13"/>
    <property type="match status" value="1"/>
</dbReference>
<evidence type="ECO:0000313" key="13">
    <source>
        <dbReference type="EMBL" id="CAH9077459.1"/>
    </source>
</evidence>
<keyword evidence="14" id="KW-1185">Reference proteome</keyword>
<name>A0A9P0YVU2_CUSEU</name>
<keyword evidence="6" id="KW-0862">Zinc</keyword>
<dbReference type="EMBL" id="CAMAPE010000010">
    <property type="protein sequence ID" value="CAH9077459.1"/>
    <property type="molecule type" value="Genomic_DNA"/>
</dbReference>
<evidence type="ECO:0000256" key="9">
    <source>
        <dbReference type="ARBA" id="ARBA00023315"/>
    </source>
</evidence>
<evidence type="ECO:0000256" key="3">
    <source>
        <dbReference type="ARBA" id="ARBA00022679"/>
    </source>
</evidence>
<dbReference type="GO" id="GO:0005634">
    <property type="term" value="C:nucleus"/>
    <property type="evidence" value="ECO:0007669"/>
    <property type="project" value="UniProtKB-SubCell"/>
</dbReference>
<evidence type="ECO:0000256" key="5">
    <source>
        <dbReference type="ARBA" id="ARBA00022771"/>
    </source>
</evidence>
<evidence type="ECO:0000313" key="14">
    <source>
        <dbReference type="Proteomes" id="UP001152484"/>
    </source>
</evidence>
<dbReference type="GO" id="GO:0000785">
    <property type="term" value="C:chromatin"/>
    <property type="evidence" value="ECO:0007669"/>
    <property type="project" value="TreeGrafter"/>
</dbReference>
<evidence type="ECO:0000256" key="8">
    <source>
        <dbReference type="ARBA" id="ARBA00023306"/>
    </source>
</evidence>
<evidence type="ECO:0000256" key="10">
    <source>
        <dbReference type="SAM" id="MobiDB-lite"/>
    </source>
</evidence>
<dbReference type="Pfam" id="PF13878">
    <property type="entry name" value="zf-C2H2_3"/>
    <property type="match status" value="1"/>
</dbReference>
<dbReference type="GO" id="GO:0007064">
    <property type="term" value="P:mitotic sister chromatid cohesion"/>
    <property type="evidence" value="ECO:0007669"/>
    <property type="project" value="TreeGrafter"/>
</dbReference>
<evidence type="ECO:0000256" key="2">
    <source>
        <dbReference type="ARBA" id="ARBA00005816"/>
    </source>
</evidence>
<feature type="domain" description="N-acetyltransferase ESCO zinc-finger" evidence="11">
    <location>
        <begin position="85"/>
        <end position="124"/>
    </location>
</feature>
<dbReference type="InterPro" id="IPR028005">
    <property type="entry name" value="AcTrfase_ESCO_Znf_dom"/>
</dbReference>
<comment type="caution">
    <text evidence="13">The sequence shown here is derived from an EMBL/GenBank/DDBJ whole genome shotgun (WGS) entry which is preliminary data.</text>
</comment>
<protein>
    <submittedName>
        <fullName evidence="13">Uncharacterized protein</fullName>
    </submittedName>
</protein>
<reference evidence="13" key="1">
    <citation type="submission" date="2022-07" db="EMBL/GenBank/DDBJ databases">
        <authorList>
            <person name="Macas J."/>
            <person name="Novak P."/>
            <person name="Neumann P."/>
        </authorList>
    </citation>
    <scope>NUCLEOTIDE SEQUENCE</scope>
</reference>
<organism evidence="13 14">
    <name type="scientific">Cuscuta europaea</name>
    <name type="common">European dodder</name>
    <dbReference type="NCBI Taxonomy" id="41803"/>
    <lineage>
        <taxon>Eukaryota</taxon>
        <taxon>Viridiplantae</taxon>
        <taxon>Streptophyta</taxon>
        <taxon>Embryophyta</taxon>
        <taxon>Tracheophyta</taxon>
        <taxon>Spermatophyta</taxon>
        <taxon>Magnoliopsida</taxon>
        <taxon>eudicotyledons</taxon>
        <taxon>Gunneridae</taxon>
        <taxon>Pentapetalae</taxon>
        <taxon>asterids</taxon>
        <taxon>lamiids</taxon>
        <taxon>Solanales</taxon>
        <taxon>Convolvulaceae</taxon>
        <taxon>Cuscuteae</taxon>
        <taxon>Cuscuta</taxon>
        <taxon>Cuscuta subgen. Cuscuta</taxon>
    </lineage>
</organism>
<evidence type="ECO:0000256" key="1">
    <source>
        <dbReference type="ARBA" id="ARBA00004123"/>
    </source>
</evidence>
<evidence type="ECO:0000256" key="4">
    <source>
        <dbReference type="ARBA" id="ARBA00022723"/>
    </source>
</evidence>
<evidence type="ECO:0000256" key="6">
    <source>
        <dbReference type="ARBA" id="ARBA00022833"/>
    </source>
</evidence>
<gene>
    <name evidence="13" type="ORF">CEURO_LOCUS6326</name>
</gene>
<evidence type="ECO:0000259" key="11">
    <source>
        <dbReference type="Pfam" id="PF13878"/>
    </source>
</evidence>